<dbReference type="GO" id="GO:0019369">
    <property type="term" value="P:arachidonate metabolic process"/>
    <property type="evidence" value="ECO:0007669"/>
    <property type="project" value="TreeGrafter"/>
</dbReference>
<evidence type="ECO:0000313" key="16">
    <source>
        <dbReference type="EMBL" id="CAE8742778.1"/>
    </source>
</evidence>
<keyword evidence="12" id="KW-0472">Membrane</keyword>
<evidence type="ECO:0000256" key="10">
    <source>
        <dbReference type="ARBA" id="ARBA00022989"/>
    </source>
</evidence>
<evidence type="ECO:0000256" key="14">
    <source>
        <dbReference type="ARBA" id="ARBA00026104"/>
    </source>
</evidence>
<dbReference type="CDD" id="cd00519">
    <property type="entry name" value="Lipase_3"/>
    <property type="match status" value="1"/>
</dbReference>
<comment type="cofactor">
    <cofactor evidence="1">
        <name>Ca(2+)</name>
        <dbReference type="ChEBI" id="CHEBI:29108"/>
    </cofactor>
</comment>
<keyword evidence="8" id="KW-0106">Calcium</keyword>
<dbReference type="InterPro" id="IPR002921">
    <property type="entry name" value="Fungal_lipase-type"/>
</dbReference>
<evidence type="ECO:0000256" key="12">
    <source>
        <dbReference type="ARBA" id="ARBA00023136"/>
    </source>
</evidence>
<dbReference type="GO" id="GO:0046872">
    <property type="term" value="F:metal ion binding"/>
    <property type="evidence" value="ECO:0007669"/>
    <property type="project" value="UniProtKB-KW"/>
</dbReference>
<dbReference type="Proteomes" id="UP000626109">
    <property type="component" value="Unassembled WGS sequence"/>
</dbReference>
<dbReference type="InterPro" id="IPR052214">
    <property type="entry name" value="DAG_Lipase-Related"/>
</dbReference>
<keyword evidence="6" id="KW-0479">Metal-binding</keyword>
<dbReference type="PANTHER" id="PTHR45792">
    <property type="entry name" value="DIACYLGLYCEROL LIPASE HOMOLOG-RELATED"/>
    <property type="match status" value="1"/>
</dbReference>
<evidence type="ECO:0000256" key="2">
    <source>
        <dbReference type="ARBA" id="ARBA00004651"/>
    </source>
</evidence>
<dbReference type="Gene3D" id="3.40.50.1820">
    <property type="entry name" value="alpha/beta hydrolase"/>
    <property type="match status" value="1"/>
</dbReference>
<keyword evidence="11" id="KW-0443">Lipid metabolism</keyword>
<evidence type="ECO:0000256" key="4">
    <source>
        <dbReference type="ARBA" id="ARBA00022553"/>
    </source>
</evidence>
<organism evidence="16 17">
    <name type="scientific">Polarella glacialis</name>
    <name type="common">Dinoflagellate</name>
    <dbReference type="NCBI Taxonomy" id="89957"/>
    <lineage>
        <taxon>Eukaryota</taxon>
        <taxon>Sar</taxon>
        <taxon>Alveolata</taxon>
        <taxon>Dinophyceae</taxon>
        <taxon>Suessiales</taxon>
        <taxon>Suessiaceae</taxon>
        <taxon>Polarella</taxon>
    </lineage>
</organism>
<sequence>MECCGKTSATSSTWAGSPLRVRCSGALTPLPGPSRVAQLPSLRPWWAQKVGWCKGTMQEIRRVGSTQHPSESLGRIARAGAALLGRRRCWASRHACAALSGRTTALSLDALVAAKNSREEKMLTSLWASISLLVDLLRKRPIYESVALGSLVAWSRLRMAHFQAYLDLQQSLPQALAPEDKVRLCGLLYALPYAKAIYGEPMHRGHMDSVTTVTTGLLQRLRTPSYDPFLSPDARTNVSAMLALSGRSEADLLHVHFNTSALRPAHAVLLDHEVGAIVLAIRGTLSPHDALRDAMATEAMDEGVGHEDGGFHEGMLQAAKWVADVVLPVLDRANQEYPTYRLVITGHSLGAGVAAILTLLLDAQSRQVAAASSGAGDGIGSVTQGVARLSVPRIDCYAFACPGVVSAAVSSSPHALRCVTSVACRMDIIPRLCCRSIDELMTELSGKTAASSIAEAFGSVASSVKASFSSQAQALLRPAIVAQRGLAPGLAADGAAARESPWARHRTVGHCFWIPDPDQGVILRAEPKHFDRIMVNESMMADHLLSRYEIGLRLATVGLTAGLPALPS</sequence>
<evidence type="ECO:0000259" key="15">
    <source>
        <dbReference type="Pfam" id="PF01764"/>
    </source>
</evidence>
<comment type="catalytic activity">
    <reaction evidence="13">
        <text>a 1,2-diacyl-sn-glycerol + H2O = a 2-acylglycerol + a fatty acid + H(+)</text>
        <dbReference type="Rhea" id="RHEA:33275"/>
        <dbReference type="ChEBI" id="CHEBI:15377"/>
        <dbReference type="ChEBI" id="CHEBI:15378"/>
        <dbReference type="ChEBI" id="CHEBI:17389"/>
        <dbReference type="ChEBI" id="CHEBI:17815"/>
        <dbReference type="ChEBI" id="CHEBI:28868"/>
        <dbReference type="EC" id="3.1.1.116"/>
    </reaction>
    <physiologicalReaction direction="left-to-right" evidence="13">
        <dbReference type="Rhea" id="RHEA:33276"/>
    </physiologicalReaction>
</comment>
<evidence type="ECO:0000256" key="6">
    <source>
        <dbReference type="ARBA" id="ARBA00022723"/>
    </source>
</evidence>
<gene>
    <name evidence="16" type="ORF">PGLA2088_LOCUS51116</name>
</gene>
<dbReference type="EC" id="3.1.1.116" evidence="14"/>
<dbReference type="Pfam" id="PF01764">
    <property type="entry name" value="Lipase_3"/>
    <property type="match status" value="1"/>
</dbReference>
<evidence type="ECO:0000256" key="1">
    <source>
        <dbReference type="ARBA" id="ARBA00001913"/>
    </source>
</evidence>
<dbReference type="InterPro" id="IPR029058">
    <property type="entry name" value="AB_hydrolase_fold"/>
</dbReference>
<keyword evidence="5" id="KW-0812">Transmembrane</keyword>
<evidence type="ECO:0000256" key="9">
    <source>
        <dbReference type="ARBA" id="ARBA00022963"/>
    </source>
</evidence>
<evidence type="ECO:0000256" key="8">
    <source>
        <dbReference type="ARBA" id="ARBA00022837"/>
    </source>
</evidence>
<keyword evidence="4" id="KW-0597">Phosphoprotein</keyword>
<dbReference type="GO" id="GO:0005886">
    <property type="term" value="C:plasma membrane"/>
    <property type="evidence" value="ECO:0007669"/>
    <property type="project" value="UniProtKB-SubCell"/>
</dbReference>
<keyword evidence="9" id="KW-0442">Lipid degradation</keyword>
<dbReference type="GO" id="GO:0046340">
    <property type="term" value="P:diacylglycerol catabolic process"/>
    <property type="evidence" value="ECO:0007669"/>
    <property type="project" value="TreeGrafter"/>
</dbReference>
<proteinExistence type="predicted"/>
<evidence type="ECO:0000256" key="5">
    <source>
        <dbReference type="ARBA" id="ARBA00022692"/>
    </source>
</evidence>
<keyword evidence="3" id="KW-1003">Cell membrane</keyword>
<evidence type="ECO:0000256" key="7">
    <source>
        <dbReference type="ARBA" id="ARBA00022801"/>
    </source>
</evidence>
<reference evidence="16" key="1">
    <citation type="submission" date="2021-02" db="EMBL/GenBank/DDBJ databases">
        <authorList>
            <person name="Dougan E. K."/>
            <person name="Rhodes N."/>
            <person name="Thang M."/>
            <person name="Chan C."/>
        </authorList>
    </citation>
    <scope>NUCLEOTIDE SEQUENCE</scope>
</reference>
<comment type="subcellular location">
    <subcellularLocation>
        <location evidence="2">Cell membrane</location>
        <topology evidence="2">Multi-pass membrane protein</topology>
    </subcellularLocation>
</comment>
<dbReference type="SUPFAM" id="SSF53474">
    <property type="entry name" value="alpha/beta-Hydrolases"/>
    <property type="match status" value="1"/>
</dbReference>
<keyword evidence="7" id="KW-0378">Hydrolase</keyword>
<evidence type="ECO:0000313" key="17">
    <source>
        <dbReference type="Proteomes" id="UP000626109"/>
    </source>
</evidence>
<dbReference type="AlphaFoldDB" id="A0A813LZX5"/>
<comment type="caution">
    <text evidence="16">The sequence shown here is derived from an EMBL/GenBank/DDBJ whole genome shotgun (WGS) entry which is preliminary data.</text>
</comment>
<dbReference type="GO" id="GO:0016298">
    <property type="term" value="F:lipase activity"/>
    <property type="evidence" value="ECO:0007669"/>
    <property type="project" value="TreeGrafter"/>
</dbReference>
<dbReference type="EMBL" id="CAJNNW010037539">
    <property type="protein sequence ID" value="CAE8742778.1"/>
    <property type="molecule type" value="Genomic_DNA"/>
</dbReference>
<dbReference type="PANTHER" id="PTHR45792:SF8">
    <property type="entry name" value="DIACYLGLYCEROL LIPASE-ALPHA"/>
    <property type="match status" value="1"/>
</dbReference>
<accession>A0A813LZX5</accession>
<feature type="domain" description="Fungal lipase-type" evidence="15">
    <location>
        <begin position="278"/>
        <end position="433"/>
    </location>
</feature>
<evidence type="ECO:0000256" key="11">
    <source>
        <dbReference type="ARBA" id="ARBA00023098"/>
    </source>
</evidence>
<keyword evidence="10" id="KW-1133">Transmembrane helix</keyword>
<name>A0A813LZX5_POLGL</name>
<evidence type="ECO:0000256" key="3">
    <source>
        <dbReference type="ARBA" id="ARBA00022475"/>
    </source>
</evidence>
<protein>
    <recommendedName>
        <fullName evidence="14">sn-1-specific diacylglycerol lipase</fullName>
        <ecNumber evidence="14">3.1.1.116</ecNumber>
    </recommendedName>
</protein>
<evidence type="ECO:0000256" key="13">
    <source>
        <dbReference type="ARBA" id="ARBA00024531"/>
    </source>
</evidence>